<reference evidence="1" key="1">
    <citation type="submission" date="2019-03" db="EMBL/GenBank/DDBJ databases">
        <title>WGS assembly of Setaria viridis.</title>
        <authorList>
            <person name="Huang P."/>
            <person name="Jenkins J."/>
            <person name="Grimwood J."/>
            <person name="Barry K."/>
            <person name="Healey A."/>
            <person name="Mamidi S."/>
            <person name="Sreedasyam A."/>
            <person name="Shu S."/>
            <person name="Feldman M."/>
            <person name="Wu J."/>
            <person name="Yu Y."/>
            <person name="Chen C."/>
            <person name="Johnson J."/>
            <person name="Rokhsar D."/>
            <person name="Baxter I."/>
            <person name="Schmutz J."/>
            <person name="Brutnell T."/>
            <person name="Kellogg E."/>
        </authorList>
    </citation>
    <scope>NUCLEOTIDE SEQUENCE [LARGE SCALE GENOMIC DNA]</scope>
</reference>
<dbReference type="EMBL" id="CM016556">
    <property type="protein sequence ID" value="TKW12562.1"/>
    <property type="molecule type" value="Genomic_DNA"/>
</dbReference>
<protein>
    <submittedName>
        <fullName evidence="1">Uncharacterized protein</fullName>
    </submittedName>
</protein>
<dbReference type="Proteomes" id="UP000298652">
    <property type="component" value="Chromosome 5"/>
</dbReference>
<accession>A0A4U6UBR7</accession>
<dbReference type="Gramene" id="TKW12562">
    <property type="protein sequence ID" value="TKW12562"/>
    <property type="gene ID" value="SEVIR_5G044000v2"/>
</dbReference>
<evidence type="ECO:0000313" key="2">
    <source>
        <dbReference type="Proteomes" id="UP000298652"/>
    </source>
</evidence>
<name>A0A4U6UBR7_SETVI</name>
<sequence>MYRSSIERSSIAHWRSGISHYLFDKRVSFIL</sequence>
<dbReference type="AlphaFoldDB" id="A0A4U6UBR7"/>
<keyword evidence="2" id="KW-1185">Reference proteome</keyword>
<evidence type="ECO:0000313" key="1">
    <source>
        <dbReference type="EMBL" id="TKW12562.1"/>
    </source>
</evidence>
<gene>
    <name evidence="1" type="ORF">SEVIR_5G044000v2</name>
</gene>
<proteinExistence type="predicted"/>
<organism evidence="1 2">
    <name type="scientific">Setaria viridis</name>
    <name type="common">Green bristlegrass</name>
    <name type="synonym">Setaria italica subsp. viridis</name>
    <dbReference type="NCBI Taxonomy" id="4556"/>
    <lineage>
        <taxon>Eukaryota</taxon>
        <taxon>Viridiplantae</taxon>
        <taxon>Streptophyta</taxon>
        <taxon>Embryophyta</taxon>
        <taxon>Tracheophyta</taxon>
        <taxon>Spermatophyta</taxon>
        <taxon>Magnoliopsida</taxon>
        <taxon>Liliopsida</taxon>
        <taxon>Poales</taxon>
        <taxon>Poaceae</taxon>
        <taxon>PACMAD clade</taxon>
        <taxon>Panicoideae</taxon>
        <taxon>Panicodae</taxon>
        <taxon>Paniceae</taxon>
        <taxon>Cenchrinae</taxon>
        <taxon>Setaria</taxon>
    </lineage>
</organism>